<dbReference type="Pfam" id="PF01734">
    <property type="entry name" value="Patatin"/>
    <property type="match status" value="1"/>
</dbReference>
<organism evidence="6 7">
    <name type="scientific">Kurthia gibsonii</name>
    <dbReference type="NCBI Taxonomy" id="33946"/>
    <lineage>
        <taxon>Bacteria</taxon>
        <taxon>Bacillati</taxon>
        <taxon>Bacillota</taxon>
        <taxon>Bacilli</taxon>
        <taxon>Bacillales</taxon>
        <taxon>Caryophanaceae</taxon>
        <taxon>Kurthia</taxon>
    </lineage>
</organism>
<reference evidence="6 7" key="1">
    <citation type="submission" date="2024-04" db="EMBL/GenBank/DDBJ databases">
        <authorList>
            <person name="Wu Y.S."/>
            <person name="Zhang L."/>
        </authorList>
    </citation>
    <scope>NUCLEOTIDE SEQUENCE [LARGE SCALE GENOMIC DNA]</scope>
    <source>
        <strain evidence="6 7">KG-01</strain>
    </source>
</reference>
<dbReference type="PROSITE" id="PS51635">
    <property type="entry name" value="PNPLA"/>
    <property type="match status" value="1"/>
</dbReference>
<dbReference type="EMBL" id="JBCEWA010000009">
    <property type="protein sequence ID" value="MEL5989178.1"/>
    <property type="molecule type" value="Genomic_DNA"/>
</dbReference>
<keyword evidence="7" id="KW-1185">Reference proteome</keyword>
<evidence type="ECO:0000256" key="4">
    <source>
        <dbReference type="PROSITE-ProRule" id="PRU01161"/>
    </source>
</evidence>
<dbReference type="Proteomes" id="UP001398420">
    <property type="component" value="Unassembled WGS sequence"/>
</dbReference>
<feature type="short sequence motif" description="DGA/G" evidence="4">
    <location>
        <begin position="164"/>
        <end position="166"/>
    </location>
</feature>
<evidence type="ECO:0000313" key="6">
    <source>
        <dbReference type="EMBL" id="MEL5989178.1"/>
    </source>
</evidence>
<dbReference type="SUPFAM" id="SSF52151">
    <property type="entry name" value="FabD/lysophospholipase-like"/>
    <property type="match status" value="1"/>
</dbReference>
<feature type="short sequence motif" description="GXSXG" evidence="4">
    <location>
        <begin position="42"/>
        <end position="46"/>
    </location>
</feature>
<keyword evidence="1 4" id="KW-0378">Hydrolase</keyword>
<evidence type="ECO:0000256" key="2">
    <source>
        <dbReference type="ARBA" id="ARBA00022963"/>
    </source>
</evidence>
<gene>
    <name evidence="6" type="ORF">AAF454_12265</name>
</gene>
<keyword evidence="2 4" id="KW-0442">Lipid degradation</keyword>
<dbReference type="PANTHER" id="PTHR14226:SF25">
    <property type="entry name" value="PHOSPHOESTERASE"/>
    <property type="match status" value="1"/>
</dbReference>
<dbReference type="RefSeq" id="WP_087682611.1">
    <property type="nucleotide sequence ID" value="NZ_JALKQX010000001.1"/>
</dbReference>
<protein>
    <submittedName>
        <fullName evidence="6">Patatin family protein</fullName>
    </submittedName>
</protein>
<comment type="caution">
    <text evidence="4">Lacks conserved residue(s) required for the propagation of feature annotation.</text>
</comment>
<proteinExistence type="predicted"/>
<dbReference type="InterPro" id="IPR016035">
    <property type="entry name" value="Acyl_Trfase/lysoPLipase"/>
</dbReference>
<evidence type="ECO:0000256" key="1">
    <source>
        <dbReference type="ARBA" id="ARBA00022801"/>
    </source>
</evidence>
<dbReference type="InterPro" id="IPR002641">
    <property type="entry name" value="PNPLA_dom"/>
</dbReference>
<dbReference type="CDD" id="cd07208">
    <property type="entry name" value="Pat_hypo_Ecoli_yjju_like"/>
    <property type="match status" value="1"/>
</dbReference>
<sequence>MNEIRPTDVSLLLEGGTFRTIYTGGILDYLIDQNIQMPYILGISAGAINAASYVSKQKERTLRIFTNYRHDKRYMGVRNFFKEKSLFGLDFAYNILPNQLDLFDWDTFYDFNGTIKFGVTNAYTGEVEYMNALDMDRECTMLRATCAIPFIFPEIKINDVPYFDGGLSEPIPIHQAIADGYERHVIILTRPKGYRKTLDRKTKWAMQFLRKKYPKLVDAMEQRVNHYNADLELCEQLEEEGKAFIFRPPYPLNSFEKNISTIKDSYQMGYELAAKRAIALEHFLIQNGTPFD</sequence>
<dbReference type="Pfam" id="PF19890">
    <property type="entry name" value="DUF6363"/>
    <property type="match status" value="1"/>
</dbReference>
<accession>A0ABU9LMG8</accession>
<keyword evidence="3 4" id="KW-0443">Lipid metabolism</keyword>
<dbReference type="InterPro" id="IPR045943">
    <property type="entry name" value="DUF6363"/>
</dbReference>
<evidence type="ECO:0000259" key="5">
    <source>
        <dbReference type="PROSITE" id="PS51635"/>
    </source>
</evidence>
<evidence type="ECO:0000256" key="3">
    <source>
        <dbReference type="ARBA" id="ARBA00023098"/>
    </source>
</evidence>
<feature type="active site" description="Proton acceptor" evidence="4">
    <location>
        <position position="164"/>
    </location>
</feature>
<dbReference type="InterPro" id="IPR037483">
    <property type="entry name" value="YjjU-like"/>
</dbReference>
<feature type="domain" description="PNPLA" evidence="5">
    <location>
        <begin position="11"/>
        <end position="177"/>
    </location>
</feature>
<dbReference type="PANTHER" id="PTHR14226">
    <property type="entry name" value="NEUROPATHY TARGET ESTERASE/SWISS CHEESE D.MELANOGASTER"/>
    <property type="match status" value="1"/>
</dbReference>
<name>A0ABU9LMG8_9BACL</name>
<dbReference type="Gene3D" id="3.40.1090.10">
    <property type="entry name" value="Cytosolic phospholipase A2 catalytic domain"/>
    <property type="match status" value="2"/>
</dbReference>
<evidence type="ECO:0000313" key="7">
    <source>
        <dbReference type="Proteomes" id="UP001398420"/>
    </source>
</evidence>
<feature type="active site" description="Nucleophile" evidence="4">
    <location>
        <position position="44"/>
    </location>
</feature>
<dbReference type="InterPro" id="IPR050301">
    <property type="entry name" value="NTE"/>
</dbReference>
<comment type="caution">
    <text evidence="6">The sequence shown here is derived from an EMBL/GenBank/DDBJ whole genome shotgun (WGS) entry which is preliminary data.</text>
</comment>